<comment type="caution">
    <text evidence="8">The sequence shown here is derived from an EMBL/GenBank/DDBJ whole genome shotgun (WGS) entry which is preliminary data.</text>
</comment>
<evidence type="ECO:0000256" key="3">
    <source>
        <dbReference type="ARBA" id="ARBA00023002"/>
    </source>
</evidence>
<comment type="similarity">
    <text evidence="2 6">Belongs to the flavin monoamine oxidase family.</text>
</comment>
<dbReference type="EC" id="1.4.3.-" evidence="6"/>
<dbReference type="EMBL" id="CABFJX010000224">
    <property type="protein sequence ID" value="VTT68659.1"/>
    <property type="molecule type" value="Genomic_DNA"/>
</dbReference>
<dbReference type="PANTHER" id="PTHR43563">
    <property type="entry name" value="AMINE OXIDASE"/>
    <property type="match status" value="1"/>
</dbReference>
<gene>
    <name evidence="8" type="ORF">C2S_7108</name>
</gene>
<dbReference type="InterPro" id="IPR001613">
    <property type="entry name" value="Flavin_amine_oxidase"/>
</dbReference>
<proteinExistence type="inferred from homology"/>
<evidence type="ECO:0000313" key="9">
    <source>
        <dbReference type="Proteomes" id="UP000760494"/>
    </source>
</evidence>
<dbReference type="Gene3D" id="3.50.50.60">
    <property type="entry name" value="FAD/NAD(P)-binding domain"/>
    <property type="match status" value="1"/>
</dbReference>
<feature type="binding site" evidence="5">
    <location>
        <position position="422"/>
    </location>
    <ligand>
        <name>FAD</name>
        <dbReference type="ChEBI" id="CHEBI:57692"/>
    </ligand>
</feature>
<evidence type="ECO:0000256" key="1">
    <source>
        <dbReference type="ARBA" id="ARBA00001974"/>
    </source>
</evidence>
<dbReference type="PRINTS" id="PR00757">
    <property type="entry name" value="AMINEOXDASEF"/>
</dbReference>
<feature type="binding site" evidence="5">
    <location>
        <position position="232"/>
    </location>
    <ligand>
        <name>FAD</name>
        <dbReference type="ChEBI" id="CHEBI:57692"/>
    </ligand>
</feature>
<comment type="catalytic activity">
    <reaction evidence="4">
        <text>a secondary aliphatic amine + O2 + H2O = a primary amine + an aldehyde + H2O2</text>
        <dbReference type="Rhea" id="RHEA:26414"/>
        <dbReference type="ChEBI" id="CHEBI:15377"/>
        <dbReference type="ChEBI" id="CHEBI:15379"/>
        <dbReference type="ChEBI" id="CHEBI:16240"/>
        <dbReference type="ChEBI" id="CHEBI:17478"/>
        <dbReference type="ChEBI" id="CHEBI:58855"/>
        <dbReference type="ChEBI" id="CHEBI:65296"/>
        <dbReference type="EC" id="1.4.3.4"/>
    </reaction>
</comment>
<evidence type="ECO:0000256" key="6">
    <source>
        <dbReference type="RuleBase" id="RU362067"/>
    </source>
</evidence>
<keyword evidence="6" id="KW-0274">FAD</keyword>
<dbReference type="SUPFAM" id="SSF54373">
    <property type="entry name" value="FAD-linked reductases, C-terminal domain"/>
    <property type="match status" value="1"/>
</dbReference>
<dbReference type="InterPro" id="IPR050703">
    <property type="entry name" value="Flavin_MAO"/>
</dbReference>
<reference evidence="8" key="1">
    <citation type="submission" date="2019-05" db="EMBL/GenBank/DDBJ databases">
        <authorList>
            <person name="Piombo E."/>
        </authorList>
    </citation>
    <scope>NUCLEOTIDE SEQUENCE</scope>
    <source>
        <strain evidence="8">C2S</strain>
    </source>
</reference>
<organism evidence="8 9">
    <name type="scientific">Fusarium fujikuroi</name>
    <name type="common">Bakanae and foot rot disease fungus</name>
    <name type="synonym">Gibberella fujikuroi</name>
    <dbReference type="NCBI Taxonomy" id="5127"/>
    <lineage>
        <taxon>Eukaryota</taxon>
        <taxon>Fungi</taxon>
        <taxon>Dikarya</taxon>
        <taxon>Ascomycota</taxon>
        <taxon>Pezizomycotina</taxon>
        <taxon>Sordariomycetes</taxon>
        <taxon>Hypocreomycetidae</taxon>
        <taxon>Hypocreales</taxon>
        <taxon>Nectriaceae</taxon>
        <taxon>Fusarium</taxon>
        <taxon>Fusarium fujikuroi species complex</taxon>
    </lineage>
</organism>
<feature type="binding site" evidence="5">
    <location>
        <position position="12"/>
    </location>
    <ligand>
        <name>FAD</name>
        <dbReference type="ChEBI" id="CHEBI:57692"/>
    </ligand>
</feature>
<evidence type="ECO:0000256" key="4">
    <source>
        <dbReference type="ARBA" id="ARBA00048448"/>
    </source>
</evidence>
<name>A0A5Q3CYX2_FUSFU</name>
<keyword evidence="6" id="KW-0285">Flavoprotein</keyword>
<dbReference type="InterPro" id="IPR036188">
    <property type="entry name" value="FAD/NAD-bd_sf"/>
</dbReference>
<dbReference type="SUPFAM" id="SSF51905">
    <property type="entry name" value="FAD/NAD(P)-binding domain"/>
    <property type="match status" value="1"/>
</dbReference>
<feature type="binding site" evidence="5">
    <location>
        <position position="338"/>
    </location>
    <ligand>
        <name>substrate</name>
    </ligand>
</feature>
<evidence type="ECO:0000259" key="7">
    <source>
        <dbReference type="Pfam" id="PF01593"/>
    </source>
</evidence>
<protein>
    <recommendedName>
        <fullName evidence="6">Amine oxidase</fullName>
        <ecNumber evidence="6">1.4.3.-</ecNumber>
    </recommendedName>
</protein>
<evidence type="ECO:0000313" key="8">
    <source>
        <dbReference type="EMBL" id="VTT68659.1"/>
    </source>
</evidence>
<dbReference type="Proteomes" id="UP000760494">
    <property type="component" value="Unassembled WGS sequence"/>
</dbReference>
<feature type="domain" description="Amine oxidase" evidence="7">
    <location>
        <begin position="11"/>
        <end position="422"/>
    </location>
</feature>
<evidence type="ECO:0000256" key="5">
    <source>
        <dbReference type="PIRSR" id="PIRSR601613-1"/>
    </source>
</evidence>
<comment type="cofactor">
    <cofactor evidence="1 6">
        <name>FAD</name>
        <dbReference type="ChEBI" id="CHEBI:57692"/>
    </cofactor>
</comment>
<evidence type="ECO:0000256" key="2">
    <source>
        <dbReference type="ARBA" id="ARBA00005995"/>
    </source>
</evidence>
<dbReference type="Pfam" id="PF01593">
    <property type="entry name" value="Amino_oxidase"/>
    <property type="match status" value="1"/>
</dbReference>
<accession>A0A5Q3CYX2</accession>
<dbReference type="Gene3D" id="1.10.405.10">
    <property type="entry name" value="Guanine Nucleotide Dissociation Inhibitor, domain 1"/>
    <property type="match status" value="1"/>
</dbReference>
<sequence>MLDLAIIGAGFSGLQAAVTAQKAGLSIAIVEARDRVGGKSWTVPLKNTNGKADLGAAWVNDELQPLVWSYIQQFGLEDQIVKQRLGHKAVMVSEDGERIEFPFGITPDFTPEEKKNLEMVRDHIQAESLKPNGFRNEDDQISLDQYVRNLGGGPKTLEMINLWVRVMHGLESTEESAAWFIEYCRTNHGLLAIRADDRTGGNYMRLKSGTQSIAKGIADLIGHENIHLSNPVFSIEQTNSGVIVRTTTGKVIKAKKLIISMPSAMLKELTFSPPLPDRAQEVYNNTKLGHYNKAIVFYTKAWWRDGGFNGFFMDFRGPACVVRDTSFDDEGVYGFTCFVNGKPGEEWSKKSPETRRKVILDQLAHAFGSLEAHNPLEFVEQIWQDEEFSRGALAPVTKIGHLAKYRDVYGKPVGNIHFVGTESPCHMMPQISRVQASSTVHDANDSSCGSILPMIQVCNIRVWREYAIPLASEDDLVMTAIALLYSSHMNGTGTGESAQLYRDHFTHLWSMRVTRYRSSAGENHKTLVALLILLLSEIGGPDLLFFQAETMLVGCMLADILAPMPQTPNVEHDAVRQWVRDEMDLMKEIREAPSYMFQSLSISDRMTES</sequence>
<dbReference type="PANTHER" id="PTHR43563:SF14">
    <property type="entry name" value="AMINE OXIDASE"/>
    <property type="match status" value="1"/>
</dbReference>
<dbReference type="AlphaFoldDB" id="A0A5Q3CYX2"/>
<keyword evidence="3 6" id="KW-0560">Oxidoreductase</keyword>
<dbReference type="GO" id="GO:0097621">
    <property type="term" value="F:monoamine oxidase activity"/>
    <property type="evidence" value="ECO:0007669"/>
    <property type="project" value="UniProtKB-EC"/>
</dbReference>
<dbReference type="Gene3D" id="3.90.660.10">
    <property type="match status" value="1"/>
</dbReference>
<feature type="binding site" evidence="5">
    <location>
        <begin position="31"/>
        <end position="32"/>
    </location>
    <ligand>
        <name>FAD</name>
        <dbReference type="ChEBI" id="CHEBI:57692"/>
    </ligand>
</feature>
<dbReference type="InterPro" id="IPR002937">
    <property type="entry name" value="Amino_oxidase"/>
</dbReference>